<dbReference type="RefSeq" id="WP_379897884.1">
    <property type="nucleotide sequence ID" value="NZ_JBHRTR010000007.1"/>
</dbReference>
<evidence type="ECO:0000256" key="3">
    <source>
        <dbReference type="ARBA" id="ARBA00015086"/>
    </source>
</evidence>
<comment type="similarity">
    <text evidence="2 5">Belongs to the PqqA family.</text>
</comment>
<evidence type="ECO:0000313" key="7">
    <source>
        <dbReference type="Proteomes" id="UP001595528"/>
    </source>
</evidence>
<keyword evidence="7" id="KW-1185">Reference proteome</keyword>
<sequence>MRRGQIPPSATEEDVMKVWKRPRIREITCGMEINGYFPAEI</sequence>
<comment type="function">
    <text evidence="5">Required for coenzyme pyrroloquinoline quinone (PQQ) biosynthesis. PQQ is probably formed by cross-linking a specific glutamate to a specific tyrosine residue and excising these residues from the peptide.</text>
</comment>
<dbReference type="Proteomes" id="UP001595528">
    <property type="component" value="Unassembled WGS sequence"/>
</dbReference>
<dbReference type="InterPro" id="IPR011725">
    <property type="entry name" value="PQQ_synth_PqqA"/>
</dbReference>
<reference evidence="7" key="1">
    <citation type="journal article" date="2019" name="Int. J. Syst. Evol. Microbiol.">
        <title>The Global Catalogue of Microorganisms (GCM) 10K type strain sequencing project: providing services to taxonomists for standard genome sequencing and annotation.</title>
        <authorList>
            <consortium name="The Broad Institute Genomics Platform"/>
            <consortium name="The Broad Institute Genome Sequencing Center for Infectious Disease"/>
            <person name="Wu L."/>
            <person name="Ma J."/>
        </authorList>
    </citation>
    <scope>NUCLEOTIDE SEQUENCE [LARGE SCALE GENOMIC DNA]</scope>
    <source>
        <strain evidence="7">KCTC 42964</strain>
    </source>
</reference>
<protein>
    <recommendedName>
        <fullName evidence="3 5">Coenzyme PQQ synthesis protein A</fullName>
    </recommendedName>
    <alternativeName>
        <fullName evidence="5">Pyrroloquinoline quinone biosynthesis protein A</fullName>
    </alternativeName>
</protein>
<evidence type="ECO:0000256" key="4">
    <source>
        <dbReference type="ARBA" id="ARBA00022905"/>
    </source>
</evidence>
<name>A0ABV7KVQ9_9PROT</name>
<dbReference type="HAMAP" id="MF_00656">
    <property type="entry name" value="PQQ_syn_PqqA"/>
    <property type="match status" value="1"/>
</dbReference>
<evidence type="ECO:0000256" key="1">
    <source>
        <dbReference type="ARBA" id="ARBA00004886"/>
    </source>
</evidence>
<comment type="caution">
    <text evidence="6">The sequence shown here is derived from an EMBL/GenBank/DDBJ whole genome shotgun (WGS) entry which is preliminary data.</text>
</comment>
<dbReference type="Pfam" id="PF08042">
    <property type="entry name" value="PqqA"/>
    <property type="match status" value="1"/>
</dbReference>
<feature type="cross-link" description="Pyrroloquinoline quinone (Glu-Tyr)" evidence="5">
    <location>
        <begin position="32"/>
        <end position="36"/>
    </location>
</feature>
<evidence type="ECO:0000256" key="5">
    <source>
        <dbReference type="HAMAP-Rule" id="MF_00656"/>
    </source>
</evidence>
<organism evidence="6 7">
    <name type="scientific">Marinibaculum pumilum</name>
    <dbReference type="NCBI Taxonomy" id="1766165"/>
    <lineage>
        <taxon>Bacteria</taxon>
        <taxon>Pseudomonadati</taxon>
        <taxon>Pseudomonadota</taxon>
        <taxon>Alphaproteobacteria</taxon>
        <taxon>Rhodospirillales</taxon>
        <taxon>Rhodospirillaceae</taxon>
        <taxon>Marinibaculum</taxon>
    </lineage>
</organism>
<dbReference type="EMBL" id="JBHRTR010000007">
    <property type="protein sequence ID" value="MFC3226097.1"/>
    <property type="molecule type" value="Genomic_DNA"/>
</dbReference>
<dbReference type="NCBIfam" id="TIGR02107">
    <property type="entry name" value="PQQ_syn_pqqA"/>
    <property type="match status" value="1"/>
</dbReference>
<gene>
    <name evidence="5 6" type="primary">pqqA</name>
    <name evidence="6" type="ORF">ACFOGJ_02590</name>
</gene>
<proteinExistence type="inferred from homology"/>
<comment type="pathway">
    <text evidence="1 5">Cofactor biosynthesis; pyrroloquinoline quinone biosynthesis.</text>
</comment>
<keyword evidence="4 5" id="KW-0884">PQQ biosynthesis</keyword>
<accession>A0ABV7KVQ9</accession>
<evidence type="ECO:0000256" key="2">
    <source>
        <dbReference type="ARBA" id="ARBA00009325"/>
    </source>
</evidence>
<evidence type="ECO:0000313" key="6">
    <source>
        <dbReference type="EMBL" id="MFC3226097.1"/>
    </source>
</evidence>